<gene>
    <name evidence="1" type="ORF">GN299_15135</name>
</gene>
<reference evidence="1 2" key="1">
    <citation type="submission" date="2019-12" db="EMBL/GenBank/DDBJ databases">
        <authorList>
            <person name="Woiski C."/>
        </authorList>
    </citation>
    <scope>NUCLEOTIDE SEQUENCE [LARGE SCALE GENOMIC DNA]</scope>
    <source>
        <strain evidence="1 2">BOE100</strain>
    </source>
</reference>
<name>A0A7V8EFQ8_PSEPU</name>
<accession>A0A7V8EFQ8</accession>
<sequence length="137" mass="13798">MQGISPPATDIPSSAEFHALAQLSPVSGAESVAFIVLTFSVMGGILFSSSLHPLLGGVGALLAIVSGSCVAERVTRPLVLCALGRHVYKTLVNIGGQRTANEVARICGEGGAPTPEQVEALLGLAPQGQLPGSGGRV</sequence>
<evidence type="ECO:0000313" key="1">
    <source>
        <dbReference type="EMBL" id="KAF0254003.1"/>
    </source>
</evidence>
<protein>
    <submittedName>
        <fullName evidence="1">Uncharacterized protein</fullName>
    </submittedName>
</protein>
<organism evidence="1 2">
    <name type="scientific">Pseudomonas putida</name>
    <name type="common">Arthrobacter siderocapsulatus</name>
    <dbReference type="NCBI Taxonomy" id="303"/>
    <lineage>
        <taxon>Bacteria</taxon>
        <taxon>Pseudomonadati</taxon>
        <taxon>Pseudomonadota</taxon>
        <taxon>Gammaproteobacteria</taxon>
        <taxon>Pseudomonadales</taxon>
        <taxon>Pseudomonadaceae</taxon>
        <taxon>Pseudomonas</taxon>
    </lineage>
</organism>
<evidence type="ECO:0000313" key="2">
    <source>
        <dbReference type="Proteomes" id="UP000442695"/>
    </source>
</evidence>
<comment type="caution">
    <text evidence="1">The sequence shown here is derived from an EMBL/GenBank/DDBJ whole genome shotgun (WGS) entry which is preliminary data.</text>
</comment>
<dbReference type="AlphaFoldDB" id="A0A7V8EFQ8"/>
<dbReference type="Proteomes" id="UP000442695">
    <property type="component" value="Unassembled WGS sequence"/>
</dbReference>
<dbReference type="EMBL" id="WOWR01000018">
    <property type="protein sequence ID" value="KAF0254003.1"/>
    <property type="molecule type" value="Genomic_DNA"/>
</dbReference>
<proteinExistence type="predicted"/>